<dbReference type="InterPro" id="IPR036265">
    <property type="entry name" value="HIT-like_sf"/>
</dbReference>
<organism evidence="7 8">
    <name type="scientific">Monopterus albus</name>
    <name type="common">Swamp eel</name>
    <dbReference type="NCBI Taxonomy" id="43700"/>
    <lineage>
        <taxon>Eukaryota</taxon>
        <taxon>Metazoa</taxon>
        <taxon>Chordata</taxon>
        <taxon>Craniata</taxon>
        <taxon>Vertebrata</taxon>
        <taxon>Euteleostomi</taxon>
        <taxon>Actinopterygii</taxon>
        <taxon>Neopterygii</taxon>
        <taxon>Teleostei</taxon>
        <taxon>Neoteleostei</taxon>
        <taxon>Acanthomorphata</taxon>
        <taxon>Anabantaria</taxon>
        <taxon>Synbranchiformes</taxon>
        <taxon>Synbranchidae</taxon>
        <taxon>Monopterus</taxon>
    </lineage>
</organism>
<dbReference type="STRING" id="43700.ENSMALP00000006854"/>
<feature type="short sequence motif" description="Histidine triad motif" evidence="4 5">
    <location>
        <begin position="149"/>
        <end position="153"/>
    </location>
</feature>
<dbReference type="AlphaFoldDB" id="A0A3Q3IPB7"/>
<proteinExistence type="inferred from homology"/>
<protein>
    <recommendedName>
        <fullName evidence="6">HIT domain-containing protein</fullName>
    </recommendedName>
</protein>
<dbReference type="GO" id="GO:0003824">
    <property type="term" value="F:catalytic activity"/>
    <property type="evidence" value="ECO:0007669"/>
    <property type="project" value="InterPro"/>
</dbReference>
<reference evidence="7" key="1">
    <citation type="submission" date="2025-08" db="UniProtKB">
        <authorList>
            <consortium name="Ensembl"/>
        </authorList>
    </citation>
    <scope>IDENTIFICATION</scope>
</reference>
<sequence length="190" mass="21587">NKTNLKHCPAQALSSVFRPYACYDSHNLTAASQYYTKNIILVSLMGTPDDLGNEDCLFCRIVNNQTDTEILLSDDELVCFRDTKPGATHHYLVVSRTHINNCKTLQADRIPLVERMEEMGRRILKKNKVSDLNDVRMGFHVPPFSSVPHLHLHALAPATTMNSRSQLRYGPQSCWFIPIMLIGCMCQWGH</sequence>
<evidence type="ECO:0000313" key="7">
    <source>
        <dbReference type="Ensembl" id="ENSMALP00000006854.1"/>
    </source>
</evidence>
<evidence type="ECO:0000256" key="3">
    <source>
        <dbReference type="PIRSR" id="PIRSR601310-1"/>
    </source>
</evidence>
<dbReference type="InterPro" id="IPR001310">
    <property type="entry name" value="Histidine_triad_HIT"/>
</dbReference>
<keyword evidence="8" id="KW-1185">Reference proteome</keyword>
<feature type="active site" description="Tele-AMP-histidine intermediate" evidence="3">
    <location>
        <position position="151"/>
    </location>
</feature>
<dbReference type="PROSITE" id="PS51084">
    <property type="entry name" value="HIT_2"/>
    <property type="match status" value="1"/>
</dbReference>
<comment type="similarity">
    <text evidence="2">Belongs to the HINT family.</text>
</comment>
<dbReference type="Gene3D" id="3.30.428.10">
    <property type="entry name" value="HIT-like"/>
    <property type="match status" value="1"/>
</dbReference>
<reference evidence="7" key="2">
    <citation type="submission" date="2025-09" db="UniProtKB">
        <authorList>
            <consortium name="Ensembl"/>
        </authorList>
    </citation>
    <scope>IDENTIFICATION</scope>
</reference>
<dbReference type="Pfam" id="PF11969">
    <property type="entry name" value="DcpS_C"/>
    <property type="match status" value="1"/>
</dbReference>
<dbReference type="SUPFAM" id="SSF54197">
    <property type="entry name" value="HIT-like"/>
    <property type="match status" value="1"/>
</dbReference>
<dbReference type="InterPro" id="IPR011146">
    <property type="entry name" value="HIT-like"/>
</dbReference>
<dbReference type="Proteomes" id="UP000261600">
    <property type="component" value="Unplaced"/>
</dbReference>
<dbReference type="PANTHER" id="PTHR12486">
    <property type="entry name" value="APRATAXIN-RELATED"/>
    <property type="match status" value="1"/>
</dbReference>
<evidence type="ECO:0000259" key="6">
    <source>
        <dbReference type="PROSITE" id="PS51084"/>
    </source>
</evidence>
<evidence type="ECO:0000256" key="2">
    <source>
        <dbReference type="ARBA" id="ARBA00025764"/>
    </source>
</evidence>
<evidence type="ECO:0000256" key="4">
    <source>
        <dbReference type="PIRSR" id="PIRSR601310-3"/>
    </source>
</evidence>
<comment type="catalytic activity">
    <reaction evidence="1">
        <text>adenosine 5'-phosphoramidate + H2O = NH4(+) + AMP</text>
        <dbReference type="Rhea" id="RHEA:67916"/>
        <dbReference type="ChEBI" id="CHEBI:15377"/>
        <dbReference type="ChEBI" id="CHEBI:28938"/>
        <dbReference type="ChEBI" id="CHEBI:57890"/>
        <dbReference type="ChEBI" id="CHEBI:456215"/>
    </reaction>
</comment>
<dbReference type="PANTHER" id="PTHR12486:SF6">
    <property type="entry name" value="ADENOSINE 5'-MONOPHOSPHORAMIDASE HINT3"/>
    <property type="match status" value="1"/>
</dbReference>
<evidence type="ECO:0000256" key="1">
    <source>
        <dbReference type="ARBA" id="ARBA00024472"/>
    </source>
</evidence>
<accession>A0A3Q3IPB7</accession>
<evidence type="ECO:0000313" key="8">
    <source>
        <dbReference type="Proteomes" id="UP000261600"/>
    </source>
</evidence>
<dbReference type="Ensembl" id="ENSMALT00000006999.1">
    <property type="protein sequence ID" value="ENSMALP00000006854.1"/>
    <property type="gene ID" value="ENSMALG00000004857.1"/>
</dbReference>
<name>A0A3Q3IPB7_MONAL</name>
<feature type="domain" description="HIT" evidence="6">
    <location>
        <begin position="57"/>
        <end position="166"/>
    </location>
</feature>
<evidence type="ECO:0000256" key="5">
    <source>
        <dbReference type="PROSITE-ProRule" id="PRU00464"/>
    </source>
</evidence>
<dbReference type="PRINTS" id="PR00332">
    <property type="entry name" value="HISTRIAD"/>
</dbReference>